<dbReference type="KEGG" id="ail:FLP10_08360"/>
<proteinExistence type="predicted"/>
<organism evidence="1 2">
    <name type="scientific">Agromyces intestinalis</name>
    <dbReference type="NCBI Taxonomy" id="2592652"/>
    <lineage>
        <taxon>Bacteria</taxon>
        <taxon>Bacillati</taxon>
        <taxon>Actinomycetota</taxon>
        <taxon>Actinomycetes</taxon>
        <taxon>Micrococcales</taxon>
        <taxon>Microbacteriaceae</taxon>
        <taxon>Agromyces</taxon>
    </lineage>
</organism>
<dbReference type="Proteomes" id="UP000324678">
    <property type="component" value="Chromosome"/>
</dbReference>
<dbReference type="PANTHER" id="PTHR48098">
    <property type="entry name" value="ENTEROCHELIN ESTERASE-RELATED"/>
    <property type="match status" value="1"/>
</dbReference>
<dbReference type="InterPro" id="IPR050583">
    <property type="entry name" value="Mycobacterial_A85_antigen"/>
</dbReference>
<dbReference type="OrthoDB" id="184858at2"/>
<sequence>MARLQVSLHSEVLGMATSVVVLIPETRLPETRRMPRPTVRNGAGEARGIRRPALSPVRPPTVLYLLHGLGDDETAWTRWTSIERYVDGRDLAVVMPTVHRGYYTDQATGYDWFRYVSEELPALVTGMFRVSPEASETFVAGLSMGGYGAMKWALRRPDSIAGAAALSGGLDATGREQTPEWRATFGSRERAAACGDDLIDLIATTEASACPPLFQWCGTEDQNLAENLRFRDAAIDAGLPLEYSDGPGAHDWGTWDREIVAVLDWIDALRAARP</sequence>
<dbReference type="Gene3D" id="3.40.50.1820">
    <property type="entry name" value="alpha/beta hydrolase"/>
    <property type="match status" value="1"/>
</dbReference>
<evidence type="ECO:0000313" key="1">
    <source>
        <dbReference type="EMBL" id="QEO14434.1"/>
    </source>
</evidence>
<dbReference type="Pfam" id="PF00756">
    <property type="entry name" value="Esterase"/>
    <property type="match status" value="1"/>
</dbReference>
<dbReference type="AlphaFoldDB" id="A0A5C1YEG0"/>
<protein>
    <submittedName>
        <fullName evidence="1">Esterase family protein</fullName>
    </submittedName>
</protein>
<name>A0A5C1YEG0_9MICO</name>
<dbReference type="PANTHER" id="PTHR48098:SF1">
    <property type="entry name" value="DIACYLGLYCEROL ACYLTRANSFERASE_MYCOLYLTRANSFERASE AG85A"/>
    <property type="match status" value="1"/>
</dbReference>
<dbReference type="SUPFAM" id="SSF53474">
    <property type="entry name" value="alpha/beta-Hydrolases"/>
    <property type="match status" value="1"/>
</dbReference>
<dbReference type="EMBL" id="CP043505">
    <property type="protein sequence ID" value="QEO14434.1"/>
    <property type="molecule type" value="Genomic_DNA"/>
</dbReference>
<gene>
    <name evidence="1" type="ORF">FLP10_08360</name>
</gene>
<dbReference type="GO" id="GO:0016747">
    <property type="term" value="F:acyltransferase activity, transferring groups other than amino-acyl groups"/>
    <property type="evidence" value="ECO:0007669"/>
    <property type="project" value="TreeGrafter"/>
</dbReference>
<reference evidence="1 2" key="1">
    <citation type="submission" date="2019-09" db="EMBL/GenBank/DDBJ databases">
        <title>Genome sequencing of strain KACC 19306.</title>
        <authorList>
            <person name="Heo J."/>
            <person name="Kim S.-J."/>
            <person name="Kim J.-S."/>
            <person name="Hong S.-B."/>
            <person name="Kwon S.-W."/>
        </authorList>
    </citation>
    <scope>NUCLEOTIDE SEQUENCE [LARGE SCALE GENOMIC DNA]</scope>
    <source>
        <strain evidence="1 2">KACC 19306</strain>
    </source>
</reference>
<keyword evidence="2" id="KW-1185">Reference proteome</keyword>
<evidence type="ECO:0000313" key="2">
    <source>
        <dbReference type="Proteomes" id="UP000324678"/>
    </source>
</evidence>
<dbReference type="RefSeq" id="WP_149160455.1">
    <property type="nucleotide sequence ID" value="NZ_CP043505.1"/>
</dbReference>
<dbReference type="InterPro" id="IPR029058">
    <property type="entry name" value="AB_hydrolase_fold"/>
</dbReference>
<dbReference type="InterPro" id="IPR000801">
    <property type="entry name" value="Esterase-like"/>
</dbReference>
<accession>A0A5C1YEG0</accession>